<protein>
    <recommendedName>
        <fullName evidence="4">RseC/MucC-like positive regulator of sigma(E)</fullName>
    </recommendedName>
</protein>
<dbReference type="Proteomes" id="UP000075766">
    <property type="component" value="Unassembled WGS sequence"/>
</dbReference>
<reference evidence="2 3" key="1">
    <citation type="submission" date="2016-02" db="EMBL/GenBank/DDBJ databases">
        <title>Genome sequence of Marichromatium gracile YL-28, a purple sulfur bacterium.</title>
        <authorList>
            <person name="Zhao C."/>
            <person name="Hong X."/>
            <person name="Chen S."/>
            <person name="Yang S."/>
        </authorList>
    </citation>
    <scope>NUCLEOTIDE SEQUENCE [LARGE SCALE GENOMIC DNA]</scope>
    <source>
        <strain evidence="2 3">YL28</strain>
    </source>
</reference>
<name>A0ABR5VG85_MARGR</name>
<evidence type="ECO:0000256" key="1">
    <source>
        <dbReference type="SAM" id="Phobius"/>
    </source>
</evidence>
<keyword evidence="1" id="KW-0472">Membrane</keyword>
<dbReference type="RefSeq" id="WP_062274781.1">
    <property type="nucleotide sequence ID" value="NZ_LSYU01000046.1"/>
</dbReference>
<dbReference type="InterPro" id="IPR007359">
    <property type="entry name" value="SigmaE_reg_RseC_MucC"/>
</dbReference>
<dbReference type="PANTHER" id="PTHR35867:SF1">
    <property type="entry name" value="PROTEIN RSEC"/>
    <property type="match status" value="1"/>
</dbReference>
<keyword evidence="3" id="KW-1185">Reference proteome</keyword>
<keyword evidence="1" id="KW-0812">Transmembrane</keyword>
<dbReference type="InterPro" id="IPR026268">
    <property type="entry name" value="RseC"/>
</dbReference>
<keyword evidence="1" id="KW-1133">Transmembrane helix</keyword>
<gene>
    <name evidence="2" type="ORF">AY586_12405</name>
</gene>
<evidence type="ECO:0008006" key="4">
    <source>
        <dbReference type="Google" id="ProtNLM"/>
    </source>
</evidence>
<proteinExistence type="predicted"/>
<evidence type="ECO:0000313" key="3">
    <source>
        <dbReference type="Proteomes" id="UP000075766"/>
    </source>
</evidence>
<dbReference type="PIRSF" id="PIRSF004923">
    <property type="entry name" value="RseC"/>
    <property type="match status" value="1"/>
</dbReference>
<dbReference type="Pfam" id="PF04246">
    <property type="entry name" value="RseC_MucC"/>
    <property type="match status" value="1"/>
</dbReference>
<evidence type="ECO:0000313" key="2">
    <source>
        <dbReference type="EMBL" id="KXX64731.1"/>
    </source>
</evidence>
<sequence length="156" mass="16358">MIEEQGRVIAREGDHVRVRTQRRSVCGGCAARGACGTSLLERLFSRRAAEVRALDRVGVEVGDEVVLAISAQGVLRLSLAAYLAPTLGLVLGAVAGNALGGAASDPLGLLGAGLGLTLALVWLRGYSRALARDPSRQPEVIRRLGAEPQRVTLLEP</sequence>
<comment type="caution">
    <text evidence="2">The sequence shown here is derived from an EMBL/GenBank/DDBJ whole genome shotgun (WGS) entry which is preliminary data.</text>
</comment>
<organism evidence="2 3">
    <name type="scientific">Marichromatium gracile</name>
    <name type="common">Chromatium gracile</name>
    <dbReference type="NCBI Taxonomy" id="1048"/>
    <lineage>
        <taxon>Bacteria</taxon>
        <taxon>Pseudomonadati</taxon>
        <taxon>Pseudomonadota</taxon>
        <taxon>Gammaproteobacteria</taxon>
        <taxon>Chromatiales</taxon>
        <taxon>Chromatiaceae</taxon>
        <taxon>Marichromatium</taxon>
    </lineage>
</organism>
<feature type="transmembrane region" description="Helical" evidence="1">
    <location>
        <begin position="106"/>
        <end position="126"/>
    </location>
</feature>
<dbReference type="PANTHER" id="PTHR35867">
    <property type="entry name" value="PROTEIN RSEC"/>
    <property type="match status" value="1"/>
</dbReference>
<dbReference type="EMBL" id="LSYU01000046">
    <property type="protein sequence ID" value="KXX64731.1"/>
    <property type="molecule type" value="Genomic_DNA"/>
</dbReference>
<feature type="transmembrane region" description="Helical" evidence="1">
    <location>
        <begin position="79"/>
        <end position="100"/>
    </location>
</feature>
<accession>A0ABR5VG85</accession>